<evidence type="ECO:0000256" key="3">
    <source>
        <dbReference type="SAM" id="MobiDB-lite"/>
    </source>
</evidence>
<dbReference type="InterPro" id="IPR050188">
    <property type="entry name" value="RluA_PseudoU_synthase"/>
</dbReference>
<comment type="caution">
    <text evidence="5">The sequence shown here is derived from an EMBL/GenBank/DDBJ whole genome shotgun (WGS) entry which is preliminary data.</text>
</comment>
<dbReference type="PROSITE" id="PS01129">
    <property type="entry name" value="PSI_RLU"/>
    <property type="match status" value="1"/>
</dbReference>
<dbReference type="NCBIfam" id="TIGR00005">
    <property type="entry name" value="rluA_subfam"/>
    <property type="match status" value="1"/>
</dbReference>
<gene>
    <name evidence="5" type="ORF">GCM10008960_31310</name>
</gene>
<keyword evidence="6" id="KW-1185">Reference proteome</keyword>
<reference evidence="6" key="1">
    <citation type="journal article" date="2019" name="Int. J. Syst. Evol. Microbiol.">
        <title>The Global Catalogue of Microorganisms (GCM) 10K type strain sequencing project: providing services to taxonomists for standard genome sequencing and annotation.</title>
        <authorList>
            <consortium name="The Broad Institute Genomics Platform"/>
            <consortium name="The Broad Institute Genome Sequencing Center for Infectious Disease"/>
            <person name="Wu L."/>
            <person name="Ma J."/>
        </authorList>
    </citation>
    <scope>NUCLEOTIDE SEQUENCE [LARGE SCALE GENOMIC DNA]</scope>
    <source>
        <strain evidence="6">JCM 31405</strain>
    </source>
</reference>
<evidence type="ECO:0000259" key="4">
    <source>
        <dbReference type="Pfam" id="PF00849"/>
    </source>
</evidence>
<evidence type="ECO:0000313" key="5">
    <source>
        <dbReference type="EMBL" id="GGS02369.1"/>
    </source>
</evidence>
<comment type="function">
    <text evidence="2">Responsible for synthesis of pseudouridine from uracil.</text>
</comment>
<dbReference type="InterPro" id="IPR020103">
    <property type="entry name" value="PsdUridine_synth_cat_dom_sf"/>
</dbReference>
<dbReference type="Pfam" id="PF00849">
    <property type="entry name" value="PseudoU_synth_2"/>
    <property type="match status" value="1"/>
</dbReference>
<dbReference type="PANTHER" id="PTHR21600">
    <property type="entry name" value="MITOCHONDRIAL RNA PSEUDOURIDINE SYNTHASE"/>
    <property type="match status" value="1"/>
</dbReference>
<dbReference type="Proteomes" id="UP000644548">
    <property type="component" value="Unassembled WGS sequence"/>
</dbReference>
<name>A0ABQ2SAF3_9DEIO</name>
<dbReference type="EMBL" id="BMQN01000010">
    <property type="protein sequence ID" value="GGS02369.1"/>
    <property type="molecule type" value="Genomic_DNA"/>
</dbReference>
<dbReference type="InterPro" id="IPR006224">
    <property type="entry name" value="PsdUridine_synth_RluA-like_CS"/>
</dbReference>
<evidence type="ECO:0000256" key="1">
    <source>
        <dbReference type="ARBA" id="ARBA00010876"/>
    </source>
</evidence>
<sequence>MGRGLWAVGNALTHVLHPTPLTLERMSDDVPSNSGFAFRSQVRAGGERVLAFLSREYRHSDAATWAARLAAGEVEVRGVAARGDEVLRAGDVVVWHRPPWREEAVPLDYAVLLEDDALVAVSKPSGLPTLPGAGFLTHTLLTQVRLRYPGASPLHRLGRGTSGVVLFARTGSAGAALSRAWREHEVGKVYRALGSGAPDWDTLDIQTPIGPVPHPRLGTVFAASADGKASRSVATVRERRAGQTLFDVAIHTGRPHQIRIHLAAAGHPLVGDPLYGPGGLPLPDLPGLPGDLGYLLHAWTLHFTHPVTGEAVRVEAPPPDALDAGRDARGGPSMI</sequence>
<comment type="catalytic activity">
    <reaction evidence="2">
        <text>a uridine in RNA = a pseudouridine in RNA</text>
        <dbReference type="Rhea" id="RHEA:48348"/>
        <dbReference type="Rhea" id="RHEA-COMP:12068"/>
        <dbReference type="Rhea" id="RHEA-COMP:12069"/>
        <dbReference type="ChEBI" id="CHEBI:65314"/>
        <dbReference type="ChEBI" id="CHEBI:65315"/>
    </reaction>
</comment>
<dbReference type="PANTHER" id="PTHR21600:SF88">
    <property type="entry name" value="RNA PSEUDOURIDINE SYNTHASE 5"/>
    <property type="match status" value="1"/>
</dbReference>
<dbReference type="EC" id="5.4.99.-" evidence="2"/>
<dbReference type="SUPFAM" id="SSF55120">
    <property type="entry name" value="Pseudouridine synthase"/>
    <property type="match status" value="1"/>
</dbReference>
<organism evidence="5 6">
    <name type="scientific">Deinococcus sedimenti</name>
    <dbReference type="NCBI Taxonomy" id="1867090"/>
    <lineage>
        <taxon>Bacteria</taxon>
        <taxon>Thermotogati</taxon>
        <taxon>Deinococcota</taxon>
        <taxon>Deinococci</taxon>
        <taxon>Deinococcales</taxon>
        <taxon>Deinococcaceae</taxon>
        <taxon>Deinococcus</taxon>
    </lineage>
</organism>
<dbReference type="Gene3D" id="3.30.2350.10">
    <property type="entry name" value="Pseudouridine synthase"/>
    <property type="match status" value="1"/>
</dbReference>
<evidence type="ECO:0000313" key="6">
    <source>
        <dbReference type="Proteomes" id="UP000644548"/>
    </source>
</evidence>
<evidence type="ECO:0000256" key="2">
    <source>
        <dbReference type="RuleBase" id="RU362028"/>
    </source>
</evidence>
<comment type="similarity">
    <text evidence="1 2">Belongs to the pseudouridine synthase RluA family.</text>
</comment>
<keyword evidence="2" id="KW-0413">Isomerase</keyword>
<protein>
    <recommendedName>
        <fullName evidence="2">Pseudouridine synthase</fullName>
        <ecNumber evidence="2">5.4.99.-</ecNumber>
    </recommendedName>
</protein>
<accession>A0ABQ2SAF3</accession>
<feature type="domain" description="Pseudouridine synthase RsuA/RluA-like" evidence="4">
    <location>
        <begin position="118"/>
        <end position="264"/>
    </location>
</feature>
<dbReference type="InterPro" id="IPR006225">
    <property type="entry name" value="PsdUridine_synth_RluC/D"/>
</dbReference>
<feature type="region of interest" description="Disordered" evidence="3">
    <location>
        <begin position="315"/>
        <end position="335"/>
    </location>
</feature>
<dbReference type="CDD" id="cd02869">
    <property type="entry name" value="PseudoU_synth_RluA_like"/>
    <property type="match status" value="1"/>
</dbReference>
<proteinExistence type="inferred from homology"/>
<dbReference type="InterPro" id="IPR006145">
    <property type="entry name" value="PsdUridine_synth_RsuA/RluA"/>
</dbReference>